<name>A0A508A6Q1_9ACTO</name>
<accession>A0A508A6Q1</accession>
<gene>
    <name evidence="2" type="ORF">FK256_03280</name>
</gene>
<feature type="compositionally biased region" description="Low complexity" evidence="1">
    <location>
        <begin position="21"/>
        <end position="41"/>
    </location>
</feature>
<dbReference type="AlphaFoldDB" id="A0A508A6Q1"/>
<dbReference type="NCBIfam" id="NF040618">
    <property type="entry name" value="PPA1309_fam"/>
    <property type="match status" value="1"/>
</dbReference>
<organism evidence="2 3">
    <name type="scientific">Actinomyces johnsonii</name>
    <dbReference type="NCBI Taxonomy" id="544581"/>
    <lineage>
        <taxon>Bacteria</taxon>
        <taxon>Bacillati</taxon>
        <taxon>Actinomycetota</taxon>
        <taxon>Actinomycetes</taxon>
        <taxon>Actinomycetales</taxon>
        <taxon>Actinomycetaceae</taxon>
        <taxon>Actinomyces</taxon>
    </lineage>
</organism>
<sequence>MTDDTPTPPPDPDSVSRRAVSEPSPASAPGTSAANGVRSASPRSRALARAVAETEVHVAAFGWDQPVRVFALARTAEALRTDPDLAEFLDASAVEEARTDLELLTVVEQEGLPAAADLEHLLAQLAWPESVHGAAISVERLVLPPAAQEEADAIADAAERLAFLQARPDREDIRMVVGVLRSGESWCALRSRAHDDDASVYQGEQLVPGLVEALATTFL</sequence>
<dbReference type="InterPro" id="IPR047681">
    <property type="entry name" value="PPA1309-like"/>
</dbReference>
<evidence type="ECO:0000256" key="1">
    <source>
        <dbReference type="SAM" id="MobiDB-lite"/>
    </source>
</evidence>
<feature type="compositionally biased region" description="Pro residues" evidence="1">
    <location>
        <begin position="1"/>
        <end position="12"/>
    </location>
</feature>
<dbReference type="Proteomes" id="UP000319010">
    <property type="component" value="Unassembled WGS sequence"/>
</dbReference>
<proteinExistence type="predicted"/>
<dbReference type="EMBL" id="VICB01000004">
    <property type="protein sequence ID" value="TQD44084.1"/>
    <property type="molecule type" value="Genomic_DNA"/>
</dbReference>
<evidence type="ECO:0000313" key="3">
    <source>
        <dbReference type="Proteomes" id="UP000319010"/>
    </source>
</evidence>
<reference evidence="2 3" key="1">
    <citation type="submission" date="2019-06" db="EMBL/GenBank/DDBJ databases">
        <title>Draft genome sequence of Actinomyces johnsonii CCUG 34287T.</title>
        <authorList>
            <person name="Salva-Serra F."/>
            <person name="Cardew S."/>
            <person name="Moore E."/>
        </authorList>
    </citation>
    <scope>NUCLEOTIDE SEQUENCE [LARGE SCALE GENOMIC DNA]</scope>
    <source>
        <strain evidence="2 3">CCUG 34287</strain>
    </source>
</reference>
<comment type="caution">
    <text evidence="2">The sequence shown here is derived from an EMBL/GenBank/DDBJ whole genome shotgun (WGS) entry which is preliminary data.</text>
</comment>
<evidence type="ECO:0000313" key="2">
    <source>
        <dbReference type="EMBL" id="TQD44084.1"/>
    </source>
</evidence>
<protein>
    <submittedName>
        <fullName evidence="2">Uncharacterized protein</fullName>
    </submittedName>
</protein>
<feature type="region of interest" description="Disordered" evidence="1">
    <location>
        <begin position="1"/>
        <end position="41"/>
    </location>
</feature>